<dbReference type="SUPFAM" id="SSF56300">
    <property type="entry name" value="Metallo-dependent phosphatases"/>
    <property type="match status" value="1"/>
</dbReference>
<comment type="caution">
    <text evidence="1">The sequence shown here is derived from an EMBL/GenBank/DDBJ whole genome shotgun (WGS) entry which is preliminary data.</text>
</comment>
<dbReference type="Proteomes" id="UP000239007">
    <property type="component" value="Unassembled WGS sequence"/>
</dbReference>
<dbReference type="AlphaFoldDB" id="A0A2S7V182"/>
<keyword evidence="2" id="KW-1185">Reference proteome</keyword>
<reference evidence="1 2" key="1">
    <citation type="submission" date="2016-12" db="EMBL/GenBank/DDBJ databases">
        <title>Diversity of luminous bacteria.</title>
        <authorList>
            <person name="Yoshizawa S."/>
            <person name="Kogure K."/>
        </authorList>
    </citation>
    <scope>NUCLEOTIDE SEQUENCE [LARGE SCALE GENOMIC DNA]</scope>
    <source>
        <strain evidence="1 2">SA4-48</strain>
    </source>
</reference>
<proteinExistence type="predicted"/>
<dbReference type="InterPro" id="IPR038607">
    <property type="entry name" value="PhoD-like_sf"/>
</dbReference>
<organism evidence="1 2">
    <name type="scientific">Psychrosphaera saromensis</name>
    <dbReference type="NCBI Taxonomy" id="716813"/>
    <lineage>
        <taxon>Bacteria</taxon>
        <taxon>Pseudomonadati</taxon>
        <taxon>Pseudomonadota</taxon>
        <taxon>Gammaproteobacteria</taxon>
        <taxon>Alteromonadales</taxon>
        <taxon>Pseudoalteromonadaceae</taxon>
        <taxon>Psychrosphaera</taxon>
    </lineage>
</organism>
<dbReference type="InterPro" id="IPR029052">
    <property type="entry name" value="Metallo-depent_PP-like"/>
</dbReference>
<evidence type="ECO:0008006" key="3">
    <source>
        <dbReference type="Google" id="ProtNLM"/>
    </source>
</evidence>
<dbReference type="PANTHER" id="PTHR37031:SF2">
    <property type="entry name" value="PHOD-LIKE PHOSPHATASE METALLOPHOSPHATASE DOMAIN-CONTAINING PROTEIN"/>
    <property type="match status" value="1"/>
</dbReference>
<evidence type="ECO:0000313" key="2">
    <source>
        <dbReference type="Proteomes" id="UP000239007"/>
    </source>
</evidence>
<accession>A0A2S7V182</accession>
<name>A0A2S7V182_9GAMM</name>
<dbReference type="OrthoDB" id="5841699at2"/>
<evidence type="ECO:0000313" key="1">
    <source>
        <dbReference type="EMBL" id="PQJ55291.1"/>
    </source>
</evidence>
<protein>
    <recommendedName>
        <fullName evidence="3">PhoD-like phosphatase metallophosphatase domain-containing protein</fullName>
    </recommendedName>
</protein>
<dbReference type="EMBL" id="MSCH01000003">
    <property type="protein sequence ID" value="PQJ55291.1"/>
    <property type="molecule type" value="Genomic_DNA"/>
</dbReference>
<sequence length="488" mass="55744">MQNYNTDTSKWAIAVHRVTTTSAEVWVGTLFTTLIKPKHARVHLIEDGKIVQTKYIQKSNWKRPFSFTKKRFFSLQTFDNLKPNTCYSVRFERYIAPDEQTLPIGWVPLRNAYLSTLPEQISEQSSFTVGLASCFYPHRDGGRAAEAYQALYERGHKDIKPDITFLTGDQVYLDIGFDSLSRDPDEIRQRIGSDYAENWQLLGGILNRGGTWMLPDDHEYWNDYPFHDSLIPQLLALKLQSVREHWTRASKDAVKNIQRSPKVETFNIGNDLSFCLADLRSYRSKRNFLPPTAFKQLINWAESLTSPGVLVIPQPLIVNVNNTERNLLSFNAQYKQLLEALGSTGNNIVILSGDVHYGRIASCPIGDNGATLTEVISSPMSNLTYLNGIATAKPEFTPEQFPHSDSLPKGWQQQTVSYYQDFSVSTKKGFLFSPYPKERTREHFMTVGFKKVNGKLQMTVNAWRIREHDPDTYLPNSDFGKAYRVLLS</sequence>
<dbReference type="Gene3D" id="3.60.21.70">
    <property type="entry name" value="PhoD-like phosphatase"/>
    <property type="match status" value="1"/>
</dbReference>
<gene>
    <name evidence="1" type="ORF">BTO11_12360</name>
</gene>
<dbReference type="PANTHER" id="PTHR37031">
    <property type="entry name" value="METALLOPHOSPHATASE BINDING DOMAIN PROTEIN"/>
    <property type="match status" value="1"/>
</dbReference>